<dbReference type="InterPro" id="IPR029063">
    <property type="entry name" value="SAM-dependent_MTases_sf"/>
</dbReference>
<evidence type="ECO:0000313" key="6">
    <source>
        <dbReference type="Proteomes" id="UP000629870"/>
    </source>
</evidence>
<organism evidence="4 5">
    <name type="scientific">Deinococcus radiopugnans ATCC 19172</name>
    <dbReference type="NCBI Taxonomy" id="585398"/>
    <lineage>
        <taxon>Bacteria</taxon>
        <taxon>Thermotogati</taxon>
        <taxon>Deinococcota</taxon>
        <taxon>Deinococci</taxon>
        <taxon>Deinococcales</taxon>
        <taxon>Deinococcaceae</taxon>
        <taxon>Deinococcus</taxon>
    </lineage>
</organism>
<accession>A0A5C4Y6Q2</accession>
<comment type="similarity">
    <text evidence="1">Belongs to the N(4)/N(6)-methyltransferase family.</text>
</comment>
<dbReference type="EMBL" id="VDMO01000007">
    <property type="protein sequence ID" value="TNM71482.1"/>
    <property type="molecule type" value="Genomic_DNA"/>
</dbReference>
<keyword evidence="4" id="KW-0489">Methyltransferase</keyword>
<reference evidence="4 5" key="1">
    <citation type="submission" date="2019-06" db="EMBL/GenBank/DDBJ databases">
        <title>Genome sequence of Deinococcus radiopugnans ATCC 19172.</title>
        <authorList>
            <person name="Maclea K.S."/>
            <person name="Maynard C.R."/>
        </authorList>
    </citation>
    <scope>NUCLEOTIDE SEQUENCE [LARGE SCALE GENOMIC DNA]</scope>
    <source>
        <strain evidence="4 5">ATCC 19172</strain>
    </source>
</reference>
<dbReference type="RefSeq" id="WP_139402303.1">
    <property type="nucleotide sequence ID" value="NZ_JACHEW010000010.1"/>
</dbReference>
<evidence type="ECO:0000256" key="2">
    <source>
        <dbReference type="ARBA" id="ARBA00022747"/>
    </source>
</evidence>
<evidence type="ECO:0000313" key="4">
    <source>
        <dbReference type="EMBL" id="TNM71482.1"/>
    </source>
</evidence>
<keyword evidence="2" id="KW-0680">Restriction system</keyword>
<dbReference type="SUPFAM" id="SSF53335">
    <property type="entry name" value="S-adenosyl-L-methionine-dependent methyltransferases"/>
    <property type="match status" value="1"/>
</dbReference>
<comment type="caution">
    <text evidence="4">The sequence shown here is derived from an EMBL/GenBank/DDBJ whole genome shotgun (WGS) entry which is preliminary data.</text>
</comment>
<dbReference type="Proteomes" id="UP000313988">
    <property type="component" value="Unassembled WGS sequence"/>
</dbReference>
<keyword evidence="4" id="KW-0808">Transferase</keyword>
<dbReference type="Gene3D" id="1.20.1260.30">
    <property type="match status" value="1"/>
</dbReference>
<dbReference type="Proteomes" id="UP000629870">
    <property type="component" value="Unassembled WGS sequence"/>
</dbReference>
<dbReference type="OrthoDB" id="9814572at2"/>
<dbReference type="GO" id="GO:0009307">
    <property type="term" value="P:DNA restriction-modification system"/>
    <property type="evidence" value="ECO:0007669"/>
    <property type="project" value="UniProtKB-KW"/>
</dbReference>
<sequence>MTQLQTTRDGVAKLWGLCDGMCDDVAYHQYVTGLTYLPFFKMGEETGSELPLGYRWRDLRVRYGLQQLDFDKAMLHLGTDTRGVVQGIYANANRMITNPTTLVNGMDNLDWCSARSEGLGDLYESLLELGEDEAALEETGVLG</sequence>
<dbReference type="GO" id="GO:0032259">
    <property type="term" value="P:methylation"/>
    <property type="evidence" value="ECO:0007669"/>
    <property type="project" value="UniProtKB-KW"/>
</dbReference>
<keyword evidence="6" id="KW-1185">Reference proteome</keyword>
<proteinExistence type="inferred from homology"/>
<dbReference type="AlphaFoldDB" id="A0A5C4Y6Q2"/>
<evidence type="ECO:0000313" key="5">
    <source>
        <dbReference type="Proteomes" id="UP000313988"/>
    </source>
</evidence>
<dbReference type="GO" id="GO:0008168">
    <property type="term" value="F:methyltransferase activity"/>
    <property type="evidence" value="ECO:0007669"/>
    <property type="project" value="UniProtKB-KW"/>
</dbReference>
<dbReference type="EMBL" id="JACHEW010000010">
    <property type="protein sequence ID" value="MBB6016929.1"/>
    <property type="molecule type" value="Genomic_DNA"/>
</dbReference>
<evidence type="ECO:0000313" key="3">
    <source>
        <dbReference type="EMBL" id="MBB6016929.1"/>
    </source>
</evidence>
<name>A0A5C4Y6Q2_9DEIO</name>
<gene>
    <name evidence="4" type="ORF">FHR04_07995</name>
    <name evidence="3" type="ORF">HNQ04_002187</name>
</gene>
<reference evidence="3 6" key="2">
    <citation type="submission" date="2020-08" db="EMBL/GenBank/DDBJ databases">
        <title>Genomic Encyclopedia of Type Strains, Phase IV (KMG-IV): sequencing the most valuable type-strain genomes for metagenomic binning, comparative biology and taxonomic classification.</title>
        <authorList>
            <person name="Goeker M."/>
        </authorList>
    </citation>
    <scope>NUCLEOTIDE SEQUENCE [LARGE SCALE GENOMIC DNA]</scope>
    <source>
        <strain evidence="3 6">DSM 12027</strain>
    </source>
</reference>
<protein>
    <submittedName>
        <fullName evidence="4">SAM-dependent DNA methyltransferase</fullName>
    </submittedName>
    <submittedName>
        <fullName evidence="3">Type I restriction-modification system DNA methylase subunit</fullName>
    </submittedName>
</protein>
<evidence type="ECO:0000256" key="1">
    <source>
        <dbReference type="ARBA" id="ARBA00006594"/>
    </source>
</evidence>
<dbReference type="InterPro" id="IPR038333">
    <property type="entry name" value="T1MK-like_N_sf"/>
</dbReference>